<keyword evidence="2" id="KW-1185">Reference proteome</keyword>
<proteinExistence type="predicted"/>
<evidence type="ECO:0000313" key="2">
    <source>
        <dbReference type="Proteomes" id="UP000789570"/>
    </source>
</evidence>
<dbReference type="Proteomes" id="UP000789570">
    <property type="component" value="Unassembled WGS sequence"/>
</dbReference>
<evidence type="ECO:0000313" key="1">
    <source>
        <dbReference type="EMBL" id="CAG8747447.1"/>
    </source>
</evidence>
<dbReference type="OrthoDB" id="10551675at2759"/>
<comment type="caution">
    <text evidence="1">The sequence shown here is derived from an EMBL/GenBank/DDBJ whole genome shotgun (WGS) entry which is preliminary data.</text>
</comment>
<feature type="non-terminal residue" evidence="1">
    <location>
        <position position="1"/>
    </location>
</feature>
<organism evidence="1 2">
    <name type="scientific">Funneliformis caledonium</name>
    <dbReference type="NCBI Taxonomy" id="1117310"/>
    <lineage>
        <taxon>Eukaryota</taxon>
        <taxon>Fungi</taxon>
        <taxon>Fungi incertae sedis</taxon>
        <taxon>Mucoromycota</taxon>
        <taxon>Glomeromycotina</taxon>
        <taxon>Glomeromycetes</taxon>
        <taxon>Glomerales</taxon>
        <taxon>Glomeraceae</taxon>
        <taxon>Funneliformis</taxon>
    </lineage>
</organism>
<feature type="non-terminal residue" evidence="1">
    <location>
        <position position="89"/>
    </location>
</feature>
<name>A0A9N9NKW4_9GLOM</name>
<protein>
    <submittedName>
        <fullName evidence="1">6295_t:CDS:1</fullName>
    </submittedName>
</protein>
<accession>A0A9N9NKW4</accession>
<dbReference type="EMBL" id="CAJVPQ010017076">
    <property type="protein sequence ID" value="CAG8747447.1"/>
    <property type="molecule type" value="Genomic_DNA"/>
</dbReference>
<reference evidence="1" key="1">
    <citation type="submission" date="2021-06" db="EMBL/GenBank/DDBJ databases">
        <authorList>
            <person name="Kallberg Y."/>
            <person name="Tangrot J."/>
            <person name="Rosling A."/>
        </authorList>
    </citation>
    <scope>NUCLEOTIDE SEQUENCE</scope>
    <source>
        <strain evidence="1">UK204</strain>
    </source>
</reference>
<dbReference type="AlphaFoldDB" id="A0A9N9NKW4"/>
<sequence length="89" mass="10393">KDEEIGHSQNQTYRNIHLRRIRRLMNENYIPSSGNPGCDTEITDDDKYLSQYDICGLVELEQKIRDRNSANNLNSTLMLKAINNLQLIR</sequence>
<gene>
    <name evidence="1" type="ORF">FCALED_LOCUS16063</name>
</gene>